<comment type="caution">
    <text evidence="1">The sequence shown here is derived from an EMBL/GenBank/DDBJ whole genome shotgun (WGS) entry which is preliminary data.</text>
</comment>
<organism evidence="1 2">
    <name type="scientific">Spiromyces aspiralis</name>
    <dbReference type="NCBI Taxonomy" id="68401"/>
    <lineage>
        <taxon>Eukaryota</taxon>
        <taxon>Fungi</taxon>
        <taxon>Fungi incertae sedis</taxon>
        <taxon>Zoopagomycota</taxon>
        <taxon>Kickxellomycotina</taxon>
        <taxon>Kickxellomycetes</taxon>
        <taxon>Kickxellales</taxon>
        <taxon>Kickxellaceae</taxon>
        <taxon>Spiromyces</taxon>
    </lineage>
</organism>
<keyword evidence="2" id="KW-1185">Reference proteome</keyword>
<sequence length="77" mass="8239">MSDYRKPSTLVPSLAMMVASAGAVSSSPNPSQAMSEKSSWSLFEFGRRKKPSTANEQDPEYEQAGQGQGAKKPSTIT</sequence>
<accession>A0ACC1H9Q2</accession>
<name>A0ACC1H9Q2_9FUNG</name>
<evidence type="ECO:0000313" key="1">
    <source>
        <dbReference type="EMBL" id="KAJ1669917.1"/>
    </source>
</evidence>
<gene>
    <name evidence="1" type="ORF">EV182_008527</name>
</gene>
<dbReference type="Proteomes" id="UP001145114">
    <property type="component" value="Unassembled WGS sequence"/>
</dbReference>
<proteinExistence type="predicted"/>
<reference evidence="1" key="1">
    <citation type="submission" date="2022-06" db="EMBL/GenBank/DDBJ databases">
        <title>Phylogenomic reconstructions and comparative analyses of Kickxellomycotina fungi.</title>
        <authorList>
            <person name="Reynolds N.K."/>
            <person name="Stajich J.E."/>
            <person name="Barry K."/>
            <person name="Grigoriev I.V."/>
            <person name="Crous P."/>
            <person name="Smith M.E."/>
        </authorList>
    </citation>
    <scope>NUCLEOTIDE SEQUENCE</scope>
    <source>
        <strain evidence="1">RSA 2271</strain>
    </source>
</reference>
<feature type="non-terminal residue" evidence="1">
    <location>
        <position position="77"/>
    </location>
</feature>
<dbReference type="EMBL" id="JAMZIH010009580">
    <property type="protein sequence ID" value="KAJ1669917.1"/>
    <property type="molecule type" value="Genomic_DNA"/>
</dbReference>
<evidence type="ECO:0000313" key="2">
    <source>
        <dbReference type="Proteomes" id="UP001145114"/>
    </source>
</evidence>
<protein>
    <submittedName>
        <fullName evidence="1">Uncharacterized protein</fullName>
    </submittedName>
</protein>